<name>A0A378PT63_9FIRM</name>
<dbReference type="RefSeq" id="WP_115152439.1">
    <property type="nucleotide sequence ID" value="NZ_UGPP01000002.1"/>
</dbReference>
<evidence type="ECO:0000313" key="1">
    <source>
        <dbReference type="EMBL" id="STY91786.1"/>
    </source>
</evidence>
<reference evidence="1 2" key="1">
    <citation type="submission" date="2018-06" db="EMBL/GenBank/DDBJ databases">
        <authorList>
            <consortium name="Pathogen Informatics"/>
            <person name="Doyle S."/>
        </authorList>
    </citation>
    <scope>NUCLEOTIDE SEQUENCE [LARGE SCALE GENOMIC DNA]</scope>
    <source>
        <strain evidence="1 2">NCTC10571</strain>
    </source>
</reference>
<sequence>MLNPYNLNNIENYSFITRKYLHNLKLSRHDILYIKKILNKNETYKLSTTAKKNMLYEEFISWYKEKFIKTPDEVLNFKFINFKNTYSKSINKKITKSLTLQDTLTRHLCNIKINSESSFDYLENVDFDYNDILSLPNFMQHLKLYLLSSLYFDLYAFPLNDTKAYNINNLLSQSTDNIRESQLYEKLSETYLYPFFKLSLYKKDTDKKTLCYNSRNIFDSISIDVLFKLFYNTPNSIYPLDKKYFYARAHKNTQRPPLEQYLYNDFLDLLKSLSTVLTNYQSPFILKNLNKLNDTPKIVKEFFNHQIAEFILNANFITYISYYFPEIKLKNSFSLSTKQKQQKIVDYMIPLIIKIAKIPLPTYRTTLFDILVRNINSRLNNDTSAFLFFLYTDNLLDNIYLFLKEGLNKFYKEIINNCVEIKKESIEKLLIKEIERSDYVLFSKYKNYVVPKQWFDIAVNCFKDIDDLYYTPSSKNNYFIEKTANSFSQMFLITNLAYNYGFNPPSNNEYLSNTIYFLDKRFESTLLLGLFKNFLSESQNVY</sequence>
<dbReference type="EMBL" id="UGPP01000002">
    <property type="protein sequence ID" value="STY91786.1"/>
    <property type="molecule type" value="Genomic_DNA"/>
</dbReference>
<gene>
    <name evidence="1" type="ORF">NCTC10571_02607</name>
</gene>
<evidence type="ECO:0000313" key="2">
    <source>
        <dbReference type="Proteomes" id="UP000255234"/>
    </source>
</evidence>
<dbReference type="AlphaFoldDB" id="A0A378PT63"/>
<dbReference type="Proteomes" id="UP000255234">
    <property type="component" value="Unassembled WGS sequence"/>
</dbReference>
<organism evidence="1 2">
    <name type="scientific">Megamonas hypermegale</name>
    <dbReference type="NCBI Taxonomy" id="158847"/>
    <lineage>
        <taxon>Bacteria</taxon>
        <taxon>Bacillati</taxon>
        <taxon>Bacillota</taxon>
        <taxon>Negativicutes</taxon>
        <taxon>Selenomonadales</taxon>
        <taxon>Selenomonadaceae</taxon>
        <taxon>Megamonas</taxon>
    </lineage>
</organism>
<proteinExistence type="predicted"/>
<accession>A0A378PT63</accession>
<protein>
    <submittedName>
        <fullName evidence="1">Uncharacterized protein</fullName>
    </submittedName>
</protein>